<dbReference type="Proteomes" id="UP001282474">
    <property type="component" value="Unassembled WGS sequence"/>
</dbReference>
<feature type="compositionally biased region" description="Pro residues" evidence="1">
    <location>
        <begin position="1"/>
        <end position="11"/>
    </location>
</feature>
<evidence type="ECO:0008006" key="5">
    <source>
        <dbReference type="Google" id="ProtNLM"/>
    </source>
</evidence>
<dbReference type="NCBIfam" id="NF046119">
    <property type="entry name" value="memb_SCO4225"/>
    <property type="match status" value="1"/>
</dbReference>
<keyword evidence="2" id="KW-0472">Membrane</keyword>
<organism evidence="3 4">
    <name type="scientific">Streptomyces caniscabiei</name>
    <dbReference type="NCBI Taxonomy" id="2746961"/>
    <lineage>
        <taxon>Bacteria</taxon>
        <taxon>Bacillati</taxon>
        <taxon>Actinomycetota</taxon>
        <taxon>Actinomycetes</taxon>
        <taxon>Kitasatosporales</taxon>
        <taxon>Streptomycetaceae</taxon>
        <taxon>Streptomyces</taxon>
    </lineage>
</organism>
<gene>
    <name evidence="3" type="ORF">PV383_02780</name>
</gene>
<dbReference type="Pfam" id="PF25637">
    <property type="entry name" value="DUF7942"/>
    <property type="match status" value="1"/>
</dbReference>
<feature type="transmembrane region" description="Helical" evidence="2">
    <location>
        <begin position="56"/>
        <end position="74"/>
    </location>
</feature>
<keyword evidence="2" id="KW-1133">Transmembrane helix</keyword>
<dbReference type="EMBL" id="JARAWJ010000002">
    <property type="protein sequence ID" value="MDX3036101.1"/>
    <property type="molecule type" value="Genomic_DNA"/>
</dbReference>
<feature type="transmembrane region" description="Helical" evidence="2">
    <location>
        <begin position="80"/>
        <end position="99"/>
    </location>
</feature>
<accession>A0ABU4MFV2</accession>
<evidence type="ECO:0000256" key="2">
    <source>
        <dbReference type="SAM" id="Phobius"/>
    </source>
</evidence>
<proteinExistence type="predicted"/>
<protein>
    <recommendedName>
        <fullName evidence="5">Integral membrane protein</fullName>
    </recommendedName>
</protein>
<reference evidence="3 4" key="1">
    <citation type="journal article" date="2023" name="Microb. Genom.">
        <title>Mesoterricola silvestris gen. nov., sp. nov., Mesoterricola sediminis sp. nov., Geothrix oryzae sp. nov., Geothrix edaphica sp. nov., Geothrix rubra sp. nov., and Geothrix limicola sp. nov., six novel members of Acidobacteriota isolated from soils.</title>
        <authorList>
            <person name="Weisberg A.J."/>
            <person name="Pearce E."/>
            <person name="Kramer C.G."/>
            <person name="Chang J.H."/>
            <person name="Clarke C.R."/>
        </authorList>
    </citation>
    <scope>NUCLEOTIDE SEQUENCE [LARGE SCALE GENOMIC DNA]</scope>
    <source>
        <strain evidence="3 4">NE20-4-1</strain>
    </source>
</reference>
<comment type="caution">
    <text evidence="3">The sequence shown here is derived from an EMBL/GenBank/DDBJ whole genome shotgun (WGS) entry which is preliminary data.</text>
</comment>
<dbReference type="RefSeq" id="WP_196788727.1">
    <property type="nucleotide sequence ID" value="NZ_JABXWF010000001.1"/>
</dbReference>
<dbReference type="InterPro" id="IPR057702">
    <property type="entry name" value="DUF7942"/>
</dbReference>
<keyword evidence="4" id="KW-1185">Reference proteome</keyword>
<evidence type="ECO:0000256" key="1">
    <source>
        <dbReference type="SAM" id="MobiDB-lite"/>
    </source>
</evidence>
<name>A0ABU4MFV2_9ACTN</name>
<evidence type="ECO:0000313" key="3">
    <source>
        <dbReference type="EMBL" id="MDX3036101.1"/>
    </source>
</evidence>
<feature type="transmembrane region" description="Helical" evidence="2">
    <location>
        <begin position="26"/>
        <end position="44"/>
    </location>
</feature>
<sequence length="113" mass="11561">MTTEEPTPPAPRRAAPPRRRPGPGDLLALAYLVLCVGLLVWATAQSSADGSGGSMAMVVPVLATAPVSFVWLALPDGAAMAVVAVLLGAPANAAVIVWCGRALRRGRRANPLP</sequence>
<feature type="region of interest" description="Disordered" evidence="1">
    <location>
        <begin position="1"/>
        <end position="21"/>
    </location>
</feature>
<evidence type="ECO:0000313" key="4">
    <source>
        <dbReference type="Proteomes" id="UP001282474"/>
    </source>
</evidence>
<keyword evidence="2" id="KW-0812">Transmembrane</keyword>